<organism evidence="1 2">
    <name type="scientific">Ficus carica</name>
    <name type="common">Common fig</name>
    <dbReference type="NCBI Taxonomy" id="3494"/>
    <lineage>
        <taxon>Eukaryota</taxon>
        <taxon>Viridiplantae</taxon>
        <taxon>Streptophyta</taxon>
        <taxon>Embryophyta</taxon>
        <taxon>Tracheophyta</taxon>
        <taxon>Spermatophyta</taxon>
        <taxon>Magnoliopsida</taxon>
        <taxon>eudicotyledons</taxon>
        <taxon>Gunneridae</taxon>
        <taxon>Pentapetalae</taxon>
        <taxon>rosids</taxon>
        <taxon>fabids</taxon>
        <taxon>Rosales</taxon>
        <taxon>Moraceae</taxon>
        <taxon>Ficeae</taxon>
        <taxon>Ficus</taxon>
    </lineage>
</organism>
<dbReference type="EMBL" id="BTGU01000014">
    <property type="protein sequence ID" value="GMN42646.1"/>
    <property type="molecule type" value="Genomic_DNA"/>
</dbReference>
<reference evidence="1" key="1">
    <citation type="submission" date="2023-07" db="EMBL/GenBank/DDBJ databases">
        <title>draft genome sequence of fig (Ficus carica).</title>
        <authorList>
            <person name="Takahashi T."/>
            <person name="Nishimura K."/>
        </authorList>
    </citation>
    <scope>NUCLEOTIDE SEQUENCE</scope>
</reference>
<comment type="caution">
    <text evidence="1">The sequence shown here is derived from an EMBL/GenBank/DDBJ whole genome shotgun (WGS) entry which is preliminary data.</text>
</comment>
<sequence length="119" mass="13470">MPTAVRKLQREFAYLNLPENESCRDGFEGAAYGAFSDYPLNSQDWISPKTTAYCAYAPHHQHEVSNSKSQLRCGFRWETKVQELPSLFLRSFASISVVLSPIRHPLLSIILVSPFPVLV</sequence>
<dbReference type="AlphaFoldDB" id="A0AA88AEZ4"/>
<evidence type="ECO:0000313" key="1">
    <source>
        <dbReference type="EMBL" id="GMN42646.1"/>
    </source>
</evidence>
<evidence type="ECO:0000313" key="2">
    <source>
        <dbReference type="Proteomes" id="UP001187192"/>
    </source>
</evidence>
<protein>
    <submittedName>
        <fullName evidence="1">Uncharacterized protein</fullName>
    </submittedName>
</protein>
<keyword evidence="2" id="KW-1185">Reference proteome</keyword>
<name>A0AA88AEZ4_FICCA</name>
<dbReference type="Proteomes" id="UP001187192">
    <property type="component" value="Unassembled WGS sequence"/>
</dbReference>
<proteinExistence type="predicted"/>
<gene>
    <name evidence="1" type="ORF">TIFTF001_011853</name>
</gene>
<accession>A0AA88AEZ4</accession>